<gene>
    <name evidence="1" type="ORF">AMECASPLE_001417</name>
</gene>
<name>A0ABV0YKE0_9TELE</name>
<accession>A0ABV0YKE0</accession>
<evidence type="ECO:0000313" key="2">
    <source>
        <dbReference type="Proteomes" id="UP001469553"/>
    </source>
</evidence>
<keyword evidence="2" id="KW-1185">Reference proteome</keyword>
<dbReference type="Proteomes" id="UP001469553">
    <property type="component" value="Unassembled WGS sequence"/>
</dbReference>
<organism evidence="1 2">
    <name type="scientific">Ameca splendens</name>
    <dbReference type="NCBI Taxonomy" id="208324"/>
    <lineage>
        <taxon>Eukaryota</taxon>
        <taxon>Metazoa</taxon>
        <taxon>Chordata</taxon>
        <taxon>Craniata</taxon>
        <taxon>Vertebrata</taxon>
        <taxon>Euteleostomi</taxon>
        <taxon>Actinopterygii</taxon>
        <taxon>Neopterygii</taxon>
        <taxon>Teleostei</taxon>
        <taxon>Neoteleostei</taxon>
        <taxon>Acanthomorphata</taxon>
        <taxon>Ovalentaria</taxon>
        <taxon>Atherinomorphae</taxon>
        <taxon>Cyprinodontiformes</taxon>
        <taxon>Goodeidae</taxon>
        <taxon>Ameca</taxon>
    </lineage>
</organism>
<sequence>MQERWVLLKLLYKEGDFKSSSTPSSFMFLFNFESVFIQAEPFRMFNVNHLMQDLVFILRCRHETSGQSYHKMCICHISLSVESLLCVNVPELEPKSNSQHKLHNYTHATILDKLRKS</sequence>
<proteinExistence type="predicted"/>
<protein>
    <submittedName>
        <fullName evidence="1">Uncharacterized protein</fullName>
    </submittedName>
</protein>
<comment type="caution">
    <text evidence="1">The sequence shown here is derived from an EMBL/GenBank/DDBJ whole genome shotgun (WGS) entry which is preliminary data.</text>
</comment>
<reference evidence="1 2" key="1">
    <citation type="submission" date="2021-06" db="EMBL/GenBank/DDBJ databases">
        <authorList>
            <person name="Palmer J.M."/>
        </authorList>
    </citation>
    <scope>NUCLEOTIDE SEQUENCE [LARGE SCALE GENOMIC DNA]</scope>
    <source>
        <strain evidence="1 2">AS_MEX2019</strain>
        <tissue evidence="1">Muscle</tissue>
    </source>
</reference>
<dbReference type="EMBL" id="JAHRIP010037666">
    <property type="protein sequence ID" value="MEQ2294186.1"/>
    <property type="molecule type" value="Genomic_DNA"/>
</dbReference>
<evidence type="ECO:0000313" key="1">
    <source>
        <dbReference type="EMBL" id="MEQ2294186.1"/>
    </source>
</evidence>